<organism evidence="1 2">
    <name type="scientific">Brassica cretica</name>
    <name type="common">Mustard</name>
    <dbReference type="NCBI Taxonomy" id="69181"/>
    <lineage>
        <taxon>Eukaryota</taxon>
        <taxon>Viridiplantae</taxon>
        <taxon>Streptophyta</taxon>
        <taxon>Embryophyta</taxon>
        <taxon>Tracheophyta</taxon>
        <taxon>Spermatophyta</taxon>
        <taxon>Magnoliopsida</taxon>
        <taxon>eudicotyledons</taxon>
        <taxon>Gunneridae</taxon>
        <taxon>Pentapetalae</taxon>
        <taxon>rosids</taxon>
        <taxon>malvids</taxon>
        <taxon>Brassicales</taxon>
        <taxon>Brassicaceae</taxon>
        <taxon>Brassiceae</taxon>
        <taxon>Brassica</taxon>
    </lineage>
</organism>
<name>A0A8S9IHF0_BRACR</name>
<dbReference type="EMBL" id="QGKW02001911">
    <property type="protein sequence ID" value="KAF2569164.1"/>
    <property type="molecule type" value="Genomic_DNA"/>
</dbReference>
<comment type="caution">
    <text evidence="1">The sequence shown here is derived from an EMBL/GenBank/DDBJ whole genome shotgun (WGS) entry which is preliminary data.</text>
</comment>
<sequence>MATFDSLCFGCFRHHALPIFSGKSVVSSIAAVYFPIEDIFKVISTVSGLPMFHQTMLSSTSKPIPVVQLSHR</sequence>
<evidence type="ECO:0000313" key="1">
    <source>
        <dbReference type="EMBL" id="KAF2569164.1"/>
    </source>
</evidence>
<protein>
    <submittedName>
        <fullName evidence="1">Uncharacterized protein</fullName>
    </submittedName>
</protein>
<evidence type="ECO:0000313" key="2">
    <source>
        <dbReference type="Proteomes" id="UP000712281"/>
    </source>
</evidence>
<gene>
    <name evidence="1" type="ORF">F2Q68_00024304</name>
</gene>
<accession>A0A8S9IHF0</accession>
<proteinExistence type="predicted"/>
<reference evidence="1" key="1">
    <citation type="submission" date="2019-12" db="EMBL/GenBank/DDBJ databases">
        <title>Genome sequencing and annotation of Brassica cretica.</title>
        <authorList>
            <person name="Studholme D.J."/>
            <person name="Sarris P.F."/>
        </authorList>
    </citation>
    <scope>NUCLEOTIDE SEQUENCE</scope>
    <source>
        <strain evidence="1">PFS-001/15</strain>
        <tissue evidence="1">Leaf</tissue>
    </source>
</reference>
<dbReference type="AlphaFoldDB" id="A0A8S9IHF0"/>
<dbReference type="Proteomes" id="UP000712281">
    <property type="component" value="Unassembled WGS sequence"/>
</dbReference>